<evidence type="ECO:0000259" key="1">
    <source>
        <dbReference type="Pfam" id="PF18746"/>
    </source>
</evidence>
<dbReference type="RefSeq" id="WP_049174011.1">
    <property type="nucleotide sequence ID" value="NZ_BKFK01000012.1"/>
</dbReference>
<organism evidence="2 3">
    <name type="scientific">Acinetobacter ursingii</name>
    <dbReference type="NCBI Taxonomy" id="108980"/>
    <lineage>
        <taxon>Bacteria</taxon>
        <taxon>Pseudomonadati</taxon>
        <taxon>Pseudomonadota</taxon>
        <taxon>Gammaproteobacteria</taxon>
        <taxon>Moraxellales</taxon>
        <taxon>Moraxellaceae</taxon>
        <taxon>Acinetobacter</taxon>
    </lineage>
</organism>
<reference evidence="2 3" key="1">
    <citation type="journal article" date="2018" name="Nat. Biotechnol.">
        <title>A standardized bacterial taxonomy based on genome phylogeny substantially revises the tree of life.</title>
        <authorList>
            <person name="Parks D.H."/>
            <person name="Chuvochina M."/>
            <person name="Waite D.W."/>
            <person name="Rinke C."/>
            <person name="Skarshewski A."/>
            <person name="Chaumeil P.A."/>
            <person name="Hugenholtz P."/>
        </authorList>
    </citation>
    <scope>NUCLEOTIDE SEQUENCE [LARGE SCALE GENOMIC DNA]</scope>
    <source>
        <strain evidence="2">UBA9669</strain>
    </source>
</reference>
<dbReference type="AlphaFoldDB" id="A0A3D2SLS7"/>
<accession>A0A3D2SLS7</accession>
<gene>
    <name evidence="2" type="ORF">DHW29_07115</name>
</gene>
<proteinExistence type="predicted"/>
<evidence type="ECO:0000313" key="2">
    <source>
        <dbReference type="EMBL" id="HCK29968.1"/>
    </source>
</evidence>
<dbReference type="Pfam" id="PF18746">
    <property type="entry name" value="aGPT-Pplase3"/>
    <property type="match status" value="1"/>
</dbReference>
<sequence length="295" mass="34545">MNFNQKDIMANNIRIEINNFSKNVRFIPATSFPIEIDVLSRQLVDSINRVNYFQLIKSRPIDVKRTDPNNSLFDPLRSIIYLKNRNLDEAFWLAFLTIHFGENYHSKWRLTKYFYNNLGQSPQLTWSNVSSNPTLVDNWVSRYRSSNIKLKFGNHRKYESFSQLKDVIDSYIQLVNKSGGHQQLFQPNQNEKPKEQFKRLSRELKFYRFARLGMFDYLSLIYKTQLAPIQADSCHIAGSTGPKKGAKRLFGQQTTKNLDQLSIQLADHLGIGYQEFEDAICNWQKSPDIYTTYNG</sequence>
<dbReference type="InterPro" id="IPR041271">
    <property type="entry name" value="AGPT-Pplase3"/>
</dbReference>
<name>A0A3D2SLS7_9GAMM</name>
<comment type="caution">
    <text evidence="2">The sequence shown here is derived from an EMBL/GenBank/DDBJ whole genome shotgun (WGS) entry which is preliminary data.</text>
</comment>
<evidence type="ECO:0000313" key="3">
    <source>
        <dbReference type="Proteomes" id="UP000263596"/>
    </source>
</evidence>
<feature type="domain" description="Alpha-glutamyl/putrescinyl thymine pyrophosphorylase clade 3" evidence="1">
    <location>
        <begin position="35"/>
        <end position="295"/>
    </location>
</feature>
<dbReference type="Proteomes" id="UP000263596">
    <property type="component" value="Unassembled WGS sequence"/>
</dbReference>
<dbReference type="EMBL" id="DPVE01000127">
    <property type="protein sequence ID" value="HCK29968.1"/>
    <property type="molecule type" value="Genomic_DNA"/>
</dbReference>
<protein>
    <recommendedName>
        <fullName evidence="1">Alpha-glutamyl/putrescinyl thymine pyrophosphorylase clade 3 domain-containing protein</fullName>
    </recommendedName>
</protein>